<comment type="caution">
    <text evidence="1">The sequence shown here is derived from an EMBL/GenBank/DDBJ whole genome shotgun (WGS) entry which is preliminary data.</text>
</comment>
<dbReference type="Proteomes" id="UP000051861">
    <property type="component" value="Unassembled WGS sequence"/>
</dbReference>
<evidence type="ECO:0000313" key="2">
    <source>
        <dbReference type="Proteomes" id="UP000051861"/>
    </source>
</evidence>
<reference evidence="1 2" key="1">
    <citation type="journal article" date="2015" name="Microbiome">
        <title>Genomic resolution of linkages in carbon, nitrogen, and sulfur cycling among widespread estuary sediment bacteria.</title>
        <authorList>
            <person name="Baker B.J."/>
            <person name="Lazar C.S."/>
            <person name="Teske A.P."/>
            <person name="Dick G.J."/>
        </authorList>
    </citation>
    <scope>NUCLEOTIDE SEQUENCE [LARGE SCALE GENOMIC DNA]</scope>
    <source>
        <strain evidence="1">DG_54_3</strain>
    </source>
</reference>
<gene>
    <name evidence="1" type="ORF">AMJ44_03470</name>
</gene>
<dbReference type="AlphaFoldDB" id="A0A0S7Y441"/>
<protein>
    <submittedName>
        <fullName evidence="1">Uncharacterized protein</fullName>
    </submittedName>
</protein>
<organism evidence="1 2">
    <name type="scientific">candidate division WOR-1 bacterium DG_54_3</name>
    <dbReference type="NCBI Taxonomy" id="1703775"/>
    <lineage>
        <taxon>Bacteria</taxon>
        <taxon>Bacillati</taxon>
        <taxon>Saganbacteria</taxon>
    </lineage>
</organism>
<proteinExistence type="predicted"/>
<dbReference type="EMBL" id="LIZX01000022">
    <property type="protein sequence ID" value="KPJ69533.1"/>
    <property type="molecule type" value="Genomic_DNA"/>
</dbReference>
<accession>A0A0S7Y441</accession>
<evidence type="ECO:0000313" key="1">
    <source>
        <dbReference type="EMBL" id="KPJ69533.1"/>
    </source>
</evidence>
<name>A0A0S7Y441_UNCSA</name>
<sequence>MKAQIRKREWAPTKEFLPIILGKEIGEELEEKDLEKLELFEKGLANELKKEDSIEQAITKIVKMALAAEFGPSLVAAQGAKAMIENITRGIMIDPELRKQALIIIDRFAHV</sequence>